<dbReference type="Proteomes" id="UP001597018">
    <property type="component" value="Unassembled WGS sequence"/>
</dbReference>
<reference evidence="10" key="1">
    <citation type="journal article" date="2019" name="Int. J. Syst. Evol. Microbiol.">
        <title>The Global Catalogue of Microorganisms (GCM) 10K type strain sequencing project: providing services to taxonomists for standard genome sequencing and annotation.</title>
        <authorList>
            <consortium name="The Broad Institute Genomics Platform"/>
            <consortium name="The Broad Institute Genome Sequencing Center for Infectious Disease"/>
            <person name="Wu L."/>
            <person name="Ma J."/>
        </authorList>
    </citation>
    <scope>NUCLEOTIDE SEQUENCE [LARGE SCALE GENOMIC DNA]</scope>
    <source>
        <strain evidence="10">CCUG 56401</strain>
    </source>
</reference>
<keyword evidence="10" id="KW-1185">Reference proteome</keyword>
<comment type="pathway">
    <text evidence="2 8">One-carbon metabolism; tetrahydrofolate interconversion.</text>
</comment>
<dbReference type="EMBL" id="JBHTIW010000035">
    <property type="protein sequence ID" value="MFD0923510.1"/>
    <property type="molecule type" value="Genomic_DNA"/>
</dbReference>
<comment type="cofactor">
    <cofactor evidence="1 8">
        <name>FAD</name>
        <dbReference type="ChEBI" id="CHEBI:57692"/>
    </cofactor>
</comment>
<sequence length="280" mass="30756">MSVNTERLHRSLMSARFEILPLRGAVEQAEHLPPGTTVTVTSSPAKGVDATVDLAARLRARGYHAVPHLAARLVSDDAHLVALLDRMAVEGLSEAFVVAGDSPRPAGEFPDALSLLRRMHELQRRPARVGITGYPERHAFIPDHAAVQAMNDKAGCADYVVSQICYDPVTIASWVKTVRARGITLPIHIGVPGVVDVTKLLRISLKIGLGESMRFLRKQHGVVSRLLTRYTPDELFDELSPYLVDPSEGIAGWHFFTFNEVAKTVEWRHRLAAELGEVPA</sequence>
<evidence type="ECO:0000256" key="7">
    <source>
        <dbReference type="ARBA" id="ARBA00048628"/>
    </source>
</evidence>
<accession>A0ABW3G373</accession>
<gene>
    <name evidence="9" type="ORF">ACFQ16_27530</name>
</gene>
<keyword evidence="5 8" id="KW-0274">FAD</keyword>
<evidence type="ECO:0000256" key="3">
    <source>
        <dbReference type="ARBA" id="ARBA00006743"/>
    </source>
</evidence>
<dbReference type="Pfam" id="PF02219">
    <property type="entry name" value="MTHFR"/>
    <property type="match status" value="1"/>
</dbReference>
<evidence type="ECO:0000256" key="8">
    <source>
        <dbReference type="RuleBase" id="RU003862"/>
    </source>
</evidence>
<comment type="catalytic activity">
    <reaction evidence="7">
        <text>(6S)-5-methyl-5,6,7,8-tetrahydrofolate + NAD(+) = (6R)-5,10-methylene-5,6,7,8-tetrahydrofolate + NADH + H(+)</text>
        <dbReference type="Rhea" id="RHEA:19821"/>
        <dbReference type="ChEBI" id="CHEBI:15378"/>
        <dbReference type="ChEBI" id="CHEBI:15636"/>
        <dbReference type="ChEBI" id="CHEBI:18608"/>
        <dbReference type="ChEBI" id="CHEBI:57540"/>
        <dbReference type="ChEBI" id="CHEBI:57945"/>
        <dbReference type="EC" id="1.5.1.54"/>
    </reaction>
    <physiologicalReaction direction="right-to-left" evidence="7">
        <dbReference type="Rhea" id="RHEA:19823"/>
    </physiologicalReaction>
</comment>
<proteinExistence type="inferred from homology"/>
<dbReference type="InterPro" id="IPR003171">
    <property type="entry name" value="Mehydrof_redctse-like"/>
</dbReference>
<dbReference type="InterPro" id="IPR029041">
    <property type="entry name" value="FAD-linked_oxidoreductase-like"/>
</dbReference>
<keyword evidence="4 8" id="KW-0285">Flavoprotein</keyword>
<dbReference type="GO" id="GO:0004489">
    <property type="term" value="F:methylenetetrahydrofolate reductase [NAD(P)H] activity"/>
    <property type="evidence" value="ECO:0007669"/>
    <property type="project" value="UniProtKB-EC"/>
</dbReference>
<keyword evidence="6 8" id="KW-0560">Oxidoreductase</keyword>
<evidence type="ECO:0000256" key="4">
    <source>
        <dbReference type="ARBA" id="ARBA00022630"/>
    </source>
</evidence>
<comment type="similarity">
    <text evidence="3 8">Belongs to the methylenetetrahydrofolate reductase family.</text>
</comment>
<evidence type="ECO:0000256" key="5">
    <source>
        <dbReference type="ARBA" id="ARBA00022827"/>
    </source>
</evidence>
<dbReference type="PANTHER" id="PTHR45754:SF3">
    <property type="entry name" value="METHYLENETETRAHYDROFOLATE REDUCTASE (NADPH)"/>
    <property type="match status" value="1"/>
</dbReference>
<organism evidence="9 10">
    <name type="scientific">Saccharopolyspora rosea</name>
    <dbReference type="NCBI Taxonomy" id="524884"/>
    <lineage>
        <taxon>Bacteria</taxon>
        <taxon>Bacillati</taxon>
        <taxon>Actinomycetota</taxon>
        <taxon>Actinomycetes</taxon>
        <taxon>Pseudonocardiales</taxon>
        <taxon>Pseudonocardiaceae</taxon>
        <taxon>Saccharopolyspora</taxon>
    </lineage>
</organism>
<dbReference type="RefSeq" id="WP_263248712.1">
    <property type="nucleotide sequence ID" value="NZ_BAABLT010000041.1"/>
</dbReference>
<evidence type="ECO:0000256" key="1">
    <source>
        <dbReference type="ARBA" id="ARBA00001974"/>
    </source>
</evidence>
<evidence type="ECO:0000313" key="9">
    <source>
        <dbReference type="EMBL" id="MFD0923510.1"/>
    </source>
</evidence>
<comment type="caution">
    <text evidence="9">The sequence shown here is derived from an EMBL/GenBank/DDBJ whole genome shotgun (WGS) entry which is preliminary data.</text>
</comment>
<dbReference type="PANTHER" id="PTHR45754">
    <property type="entry name" value="METHYLENETETRAHYDROFOLATE REDUCTASE"/>
    <property type="match status" value="1"/>
</dbReference>
<evidence type="ECO:0000256" key="6">
    <source>
        <dbReference type="ARBA" id="ARBA00023002"/>
    </source>
</evidence>
<evidence type="ECO:0000256" key="2">
    <source>
        <dbReference type="ARBA" id="ARBA00004777"/>
    </source>
</evidence>
<evidence type="ECO:0000313" key="10">
    <source>
        <dbReference type="Proteomes" id="UP001597018"/>
    </source>
</evidence>
<name>A0ABW3G373_9PSEU</name>
<protein>
    <recommendedName>
        <fullName evidence="8">Methylenetetrahydrofolate reductase</fullName>
    </recommendedName>
</protein>
<dbReference type="Gene3D" id="3.20.20.220">
    <property type="match status" value="1"/>
</dbReference>
<dbReference type="SUPFAM" id="SSF51730">
    <property type="entry name" value="FAD-linked oxidoreductase"/>
    <property type="match status" value="1"/>
</dbReference>